<name>A0A4P9VZ46_9FUNG</name>
<keyword evidence="2" id="KW-1185">Reference proteome</keyword>
<dbReference type="GO" id="GO:0140326">
    <property type="term" value="F:ATPase-coupled intramembrane lipid transporter activity"/>
    <property type="evidence" value="ECO:0007669"/>
    <property type="project" value="TreeGrafter"/>
</dbReference>
<organism evidence="1 2">
    <name type="scientific">Blyttiomyces helicus</name>
    <dbReference type="NCBI Taxonomy" id="388810"/>
    <lineage>
        <taxon>Eukaryota</taxon>
        <taxon>Fungi</taxon>
        <taxon>Fungi incertae sedis</taxon>
        <taxon>Chytridiomycota</taxon>
        <taxon>Chytridiomycota incertae sedis</taxon>
        <taxon>Chytridiomycetes</taxon>
        <taxon>Chytridiomycetes incertae sedis</taxon>
        <taxon>Blyttiomyces</taxon>
    </lineage>
</organism>
<dbReference type="AlphaFoldDB" id="A0A4P9VZ46"/>
<protein>
    <recommendedName>
        <fullName evidence="3">HAD-like domain-containing protein</fullName>
    </recommendedName>
</protein>
<dbReference type="PANTHER" id="PTHR24092">
    <property type="entry name" value="PROBABLE PHOSPHOLIPID-TRANSPORTING ATPASE"/>
    <property type="match status" value="1"/>
</dbReference>
<feature type="non-terminal residue" evidence="1">
    <location>
        <position position="1"/>
    </location>
</feature>
<dbReference type="InterPro" id="IPR023214">
    <property type="entry name" value="HAD_sf"/>
</dbReference>
<gene>
    <name evidence="1" type="ORF">BDK51DRAFT_7032</name>
</gene>
<dbReference type="GO" id="GO:0045332">
    <property type="term" value="P:phospholipid translocation"/>
    <property type="evidence" value="ECO:0007669"/>
    <property type="project" value="TreeGrafter"/>
</dbReference>
<feature type="non-terminal residue" evidence="1">
    <location>
        <position position="74"/>
    </location>
</feature>
<proteinExistence type="predicted"/>
<evidence type="ECO:0000313" key="1">
    <source>
        <dbReference type="EMBL" id="RKO83618.1"/>
    </source>
</evidence>
<dbReference type="PANTHER" id="PTHR24092:SF150">
    <property type="entry name" value="PHOSPHOLIPID-TRANSPORTING ATPASE"/>
    <property type="match status" value="1"/>
</dbReference>
<dbReference type="InterPro" id="IPR036412">
    <property type="entry name" value="HAD-like_sf"/>
</dbReference>
<dbReference type="GO" id="GO:0005886">
    <property type="term" value="C:plasma membrane"/>
    <property type="evidence" value="ECO:0007669"/>
    <property type="project" value="TreeGrafter"/>
</dbReference>
<dbReference type="SUPFAM" id="SSF56784">
    <property type="entry name" value="HAD-like"/>
    <property type="match status" value="1"/>
</dbReference>
<dbReference type="Pfam" id="PF08282">
    <property type="entry name" value="Hydrolase_3"/>
    <property type="match status" value="1"/>
</dbReference>
<sequence length="74" mass="7497">FLDLGLSCDTCICCRFSAIQKATIVTSISPNPSGVTLAIGDGANDIPMLQSAHVGIGITGKEGLAATRAADYAI</sequence>
<dbReference type="Proteomes" id="UP000269721">
    <property type="component" value="Unassembled WGS sequence"/>
</dbReference>
<dbReference type="Gene3D" id="3.40.50.1000">
    <property type="entry name" value="HAD superfamily/HAD-like"/>
    <property type="match status" value="1"/>
</dbReference>
<accession>A0A4P9VZ46</accession>
<dbReference type="OrthoDB" id="3012599at2759"/>
<dbReference type="EMBL" id="ML001029">
    <property type="protein sequence ID" value="RKO83618.1"/>
    <property type="molecule type" value="Genomic_DNA"/>
</dbReference>
<reference evidence="2" key="1">
    <citation type="journal article" date="2018" name="Nat. Microbiol.">
        <title>Leveraging single-cell genomics to expand the fungal tree of life.</title>
        <authorList>
            <person name="Ahrendt S.R."/>
            <person name="Quandt C.A."/>
            <person name="Ciobanu D."/>
            <person name="Clum A."/>
            <person name="Salamov A."/>
            <person name="Andreopoulos B."/>
            <person name="Cheng J.F."/>
            <person name="Woyke T."/>
            <person name="Pelin A."/>
            <person name="Henrissat B."/>
            <person name="Reynolds N.K."/>
            <person name="Benny G.L."/>
            <person name="Smith M.E."/>
            <person name="James T.Y."/>
            <person name="Grigoriev I.V."/>
        </authorList>
    </citation>
    <scope>NUCLEOTIDE SEQUENCE [LARGE SCALE GENOMIC DNA]</scope>
</reference>
<evidence type="ECO:0008006" key="3">
    <source>
        <dbReference type="Google" id="ProtNLM"/>
    </source>
</evidence>
<evidence type="ECO:0000313" key="2">
    <source>
        <dbReference type="Proteomes" id="UP000269721"/>
    </source>
</evidence>